<dbReference type="AlphaFoldDB" id="A0A0C9SY00"/>
<sequence>MGQVVAKNGGGGSVCDPWTMYILAGVASVPREENETARAGDSDTDFVLVPEVFG</sequence>
<gene>
    <name evidence="1" type="ORF">PAXINDRAFT_173147</name>
</gene>
<dbReference type="HOGENOM" id="CLU_204933_0_0_1"/>
<protein>
    <submittedName>
        <fullName evidence="1">Uncharacterized protein</fullName>
    </submittedName>
</protein>
<accession>A0A0C9SY00</accession>
<evidence type="ECO:0000313" key="2">
    <source>
        <dbReference type="Proteomes" id="UP000053647"/>
    </source>
</evidence>
<dbReference type="Proteomes" id="UP000053647">
    <property type="component" value="Unassembled WGS sequence"/>
</dbReference>
<evidence type="ECO:0000313" key="1">
    <source>
        <dbReference type="EMBL" id="KIJ08000.1"/>
    </source>
</evidence>
<dbReference type="EMBL" id="KN819727">
    <property type="protein sequence ID" value="KIJ08000.1"/>
    <property type="molecule type" value="Genomic_DNA"/>
</dbReference>
<reference evidence="2" key="2">
    <citation type="submission" date="2015-01" db="EMBL/GenBank/DDBJ databases">
        <title>Evolutionary Origins and Diversification of the Mycorrhizal Mutualists.</title>
        <authorList>
            <consortium name="DOE Joint Genome Institute"/>
            <consortium name="Mycorrhizal Genomics Consortium"/>
            <person name="Kohler A."/>
            <person name="Kuo A."/>
            <person name="Nagy L.G."/>
            <person name="Floudas D."/>
            <person name="Copeland A."/>
            <person name="Barry K.W."/>
            <person name="Cichocki N."/>
            <person name="Veneault-Fourrey C."/>
            <person name="LaButti K."/>
            <person name="Lindquist E.A."/>
            <person name="Lipzen A."/>
            <person name="Lundell T."/>
            <person name="Morin E."/>
            <person name="Murat C."/>
            <person name="Riley R."/>
            <person name="Ohm R."/>
            <person name="Sun H."/>
            <person name="Tunlid A."/>
            <person name="Henrissat B."/>
            <person name="Grigoriev I.V."/>
            <person name="Hibbett D.S."/>
            <person name="Martin F."/>
        </authorList>
    </citation>
    <scope>NUCLEOTIDE SEQUENCE [LARGE SCALE GENOMIC DNA]</scope>
    <source>
        <strain evidence="2">ATCC 200175</strain>
    </source>
</reference>
<reference evidence="1 2" key="1">
    <citation type="submission" date="2014-06" db="EMBL/GenBank/DDBJ databases">
        <authorList>
            <consortium name="DOE Joint Genome Institute"/>
            <person name="Kuo A."/>
            <person name="Kohler A."/>
            <person name="Nagy L.G."/>
            <person name="Floudas D."/>
            <person name="Copeland A."/>
            <person name="Barry K.W."/>
            <person name="Cichocki N."/>
            <person name="Veneault-Fourrey C."/>
            <person name="LaButti K."/>
            <person name="Lindquist E.A."/>
            <person name="Lipzen A."/>
            <person name="Lundell T."/>
            <person name="Morin E."/>
            <person name="Murat C."/>
            <person name="Sun H."/>
            <person name="Tunlid A."/>
            <person name="Henrissat B."/>
            <person name="Grigoriev I.V."/>
            <person name="Hibbett D.S."/>
            <person name="Martin F."/>
            <person name="Nordberg H.P."/>
            <person name="Cantor M.N."/>
            <person name="Hua S.X."/>
        </authorList>
    </citation>
    <scope>NUCLEOTIDE SEQUENCE [LARGE SCALE GENOMIC DNA]</scope>
    <source>
        <strain evidence="1 2">ATCC 200175</strain>
    </source>
</reference>
<feature type="non-terminal residue" evidence="1">
    <location>
        <position position="54"/>
    </location>
</feature>
<proteinExistence type="predicted"/>
<keyword evidence="2" id="KW-1185">Reference proteome</keyword>
<name>A0A0C9SY00_PAXIN</name>
<organism evidence="1 2">
    <name type="scientific">Paxillus involutus ATCC 200175</name>
    <dbReference type="NCBI Taxonomy" id="664439"/>
    <lineage>
        <taxon>Eukaryota</taxon>
        <taxon>Fungi</taxon>
        <taxon>Dikarya</taxon>
        <taxon>Basidiomycota</taxon>
        <taxon>Agaricomycotina</taxon>
        <taxon>Agaricomycetes</taxon>
        <taxon>Agaricomycetidae</taxon>
        <taxon>Boletales</taxon>
        <taxon>Paxilineae</taxon>
        <taxon>Paxillaceae</taxon>
        <taxon>Paxillus</taxon>
    </lineage>
</organism>